<dbReference type="SUPFAM" id="SSF103473">
    <property type="entry name" value="MFS general substrate transporter"/>
    <property type="match status" value="1"/>
</dbReference>
<feature type="transmembrane region" description="Helical" evidence="1">
    <location>
        <begin position="44"/>
        <end position="70"/>
    </location>
</feature>
<name>X1CZK8_9ZZZZ</name>
<dbReference type="AlphaFoldDB" id="X1CZK8"/>
<keyword evidence="1" id="KW-0812">Transmembrane</keyword>
<feature type="non-terminal residue" evidence="2">
    <location>
        <position position="1"/>
    </location>
</feature>
<sequence>FDSVRPDQNVGFRTNVKKMVAYPPVLAGMAMAMLFSAANETINLVFGIWLESSFGLIIAALGAAAAVIGLSELGGESLAAAFTDRIGKPTAIGIGVGLNCLAALLLPILGISTAGAVVGLFFFYLTFEFALVSSVPMMTEVMPAARATVMAFTTASVSVGRAIGALLASPLFLFGESSASIPDILPNALAVILLNAAALVALRYFQRGIKSRA</sequence>
<accession>X1CZK8</accession>
<dbReference type="InterPro" id="IPR036259">
    <property type="entry name" value="MFS_trans_sf"/>
</dbReference>
<evidence type="ECO:0000313" key="2">
    <source>
        <dbReference type="EMBL" id="GAH13322.1"/>
    </source>
</evidence>
<feature type="transmembrane region" description="Helical" evidence="1">
    <location>
        <begin position="91"/>
        <end position="111"/>
    </location>
</feature>
<comment type="caution">
    <text evidence="2">The sequence shown here is derived from an EMBL/GenBank/DDBJ whole genome shotgun (WGS) entry which is preliminary data.</text>
</comment>
<keyword evidence="1" id="KW-1133">Transmembrane helix</keyword>
<evidence type="ECO:0008006" key="3">
    <source>
        <dbReference type="Google" id="ProtNLM"/>
    </source>
</evidence>
<feature type="transmembrane region" description="Helical" evidence="1">
    <location>
        <begin position="20"/>
        <end position="38"/>
    </location>
</feature>
<keyword evidence="1" id="KW-0472">Membrane</keyword>
<dbReference type="Gene3D" id="1.20.1250.20">
    <property type="entry name" value="MFS general substrate transporter like domains"/>
    <property type="match status" value="1"/>
</dbReference>
<gene>
    <name evidence="2" type="ORF">S01H4_56372</name>
</gene>
<feature type="transmembrane region" description="Helical" evidence="1">
    <location>
        <begin position="184"/>
        <end position="205"/>
    </location>
</feature>
<feature type="transmembrane region" description="Helical" evidence="1">
    <location>
        <begin position="117"/>
        <end position="137"/>
    </location>
</feature>
<proteinExistence type="predicted"/>
<dbReference type="EMBL" id="BART01032659">
    <property type="protein sequence ID" value="GAH13322.1"/>
    <property type="molecule type" value="Genomic_DNA"/>
</dbReference>
<evidence type="ECO:0000256" key="1">
    <source>
        <dbReference type="SAM" id="Phobius"/>
    </source>
</evidence>
<protein>
    <recommendedName>
        <fullName evidence="3">Major facilitator superfamily (MFS) profile domain-containing protein</fullName>
    </recommendedName>
</protein>
<feature type="transmembrane region" description="Helical" evidence="1">
    <location>
        <begin position="149"/>
        <end position="172"/>
    </location>
</feature>
<organism evidence="2">
    <name type="scientific">marine sediment metagenome</name>
    <dbReference type="NCBI Taxonomy" id="412755"/>
    <lineage>
        <taxon>unclassified sequences</taxon>
        <taxon>metagenomes</taxon>
        <taxon>ecological metagenomes</taxon>
    </lineage>
</organism>
<reference evidence="2" key="1">
    <citation type="journal article" date="2014" name="Front. Microbiol.">
        <title>High frequency of phylogenetically diverse reductive dehalogenase-homologous genes in deep subseafloor sedimentary metagenomes.</title>
        <authorList>
            <person name="Kawai M."/>
            <person name="Futagami T."/>
            <person name="Toyoda A."/>
            <person name="Takaki Y."/>
            <person name="Nishi S."/>
            <person name="Hori S."/>
            <person name="Arai W."/>
            <person name="Tsubouchi T."/>
            <person name="Morono Y."/>
            <person name="Uchiyama I."/>
            <person name="Ito T."/>
            <person name="Fujiyama A."/>
            <person name="Inagaki F."/>
            <person name="Takami H."/>
        </authorList>
    </citation>
    <scope>NUCLEOTIDE SEQUENCE</scope>
    <source>
        <strain evidence="2">Expedition CK06-06</strain>
    </source>
</reference>